<evidence type="ECO:0000256" key="1">
    <source>
        <dbReference type="ARBA" id="ARBA00022801"/>
    </source>
</evidence>
<accession>A0A8J3UT69</accession>
<gene>
    <name evidence="3" type="ORF">Psi02_66990</name>
</gene>
<dbReference type="InterPro" id="IPR029058">
    <property type="entry name" value="AB_hydrolase_fold"/>
</dbReference>
<feature type="domain" description="Alpha/beta hydrolase fold-3" evidence="2">
    <location>
        <begin position="1"/>
        <end position="78"/>
    </location>
</feature>
<dbReference type="AlphaFoldDB" id="A0A8J3UT69"/>
<comment type="caution">
    <text evidence="3">The sequence shown here is derived from an EMBL/GenBank/DDBJ whole genome shotgun (WGS) entry which is preliminary data.</text>
</comment>
<dbReference type="InterPro" id="IPR050300">
    <property type="entry name" value="GDXG_lipolytic_enzyme"/>
</dbReference>
<name>A0A8J3UT69_9ACTN</name>
<dbReference type="SUPFAM" id="SSF53474">
    <property type="entry name" value="alpha/beta-Hydrolases"/>
    <property type="match status" value="1"/>
</dbReference>
<dbReference type="Pfam" id="PF07859">
    <property type="entry name" value="Abhydrolase_3"/>
    <property type="match status" value="1"/>
</dbReference>
<organism evidence="3 4">
    <name type="scientific">Planotetraspora silvatica</name>
    <dbReference type="NCBI Taxonomy" id="234614"/>
    <lineage>
        <taxon>Bacteria</taxon>
        <taxon>Bacillati</taxon>
        <taxon>Actinomycetota</taxon>
        <taxon>Actinomycetes</taxon>
        <taxon>Streptosporangiales</taxon>
        <taxon>Streptosporangiaceae</taxon>
        <taxon>Planotetraspora</taxon>
    </lineage>
</organism>
<dbReference type="PANTHER" id="PTHR48081">
    <property type="entry name" value="AB HYDROLASE SUPERFAMILY PROTEIN C4A8.06C"/>
    <property type="match status" value="1"/>
</dbReference>
<dbReference type="EMBL" id="BOOQ01000050">
    <property type="protein sequence ID" value="GII50275.1"/>
    <property type="molecule type" value="Genomic_DNA"/>
</dbReference>
<reference evidence="3" key="1">
    <citation type="submission" date="2021-01" db="EMBL/GenBank/DDBJ databases">
        <title>Whole genome shotgun sequence of Planotetraspora silvatica NBRC 100141.</title>
        <authorList>
            <person name="Komaki H."/>
            <person name="Tamura T."/>
        </authorList>
    </citation>
    <scope>NUCLEOTIDE SEQUENCE</scope>
    <source>
        <strain evidence="3">NBRC 100141</strain>
    </source>
</reference>
<dbReference type="PANTHER" id="PTHR48081:SF8">
    <property type="entry name" value="ALPHA_BETA HYDROLASE FOLD-3 DOMAIN-CONTAINING PROTEIN-RELATED"/>
    <property type="match status" value="1"/>
</dbReference>
<evidence type="ECO:0000313" key="4">
    <source>
        <dbReference type="Proteomes" id="UP000644610"/>
    </source>
</evidence>
<dbReference type="InterPro" id="IPR013094">
    <property type="entry name" value="AB_hydrolase_3"/>
</dbReference>
<proteinExistence type="predicted"/>
<dbReference type="GO" id="GO:0016787">
    <property type="term" value="F:hydrolase activity"/>
    <property type="evidence" value="ECO:0007669"/>
    <property type="project" value="UniProtKB-KW"/>
</dbReference>
<sequence length="110" mass="11799">MAWFWDAYTIDPAQRAEITASPLRATLADLEDLPPAFVVVDENDVLRDEGEAYARKLIAAGVPTISVHYNGTLHDFMMLNPVRSTAAAGAAIAQAIEVLKTALTSGKVNS</sequence>
<keyword evidence="1" id="KW-0378">Hydrolase</keyword>
<protein>
    <recommendedName>
        <fullName evidence="2">Alpha/beta hydrolase fold-3 domain-containing protein</fullName>
    </recommendedName>
</protein>
<evidence type="ECO:0000313" key="3">
    <source>
        <dbReference type="EMBL" id="GII50275.1"/>
    </source>
</evidence>
<evidence type="ECO:0000259" key="2">
    <source>
        <dbReference type="Pfam" id="PF07859"/>
    </source>
</evidence>
<keyword evidence="4" id="KW-1185">Reference proteome</keyword>
<dbReference type="Gene3D" id="3.40.50.1820">
    <property type="entry name" value="alpha/beta hydrolase"/>
    <property type="match status" value="1"/>
</dbReference>
<dbReference type="Proteomes" id="UP000644610">
    <property type="component" value="Unassembled WGS sequence"/>
</dbReference>